<dbReference type="RefSeq" id="XP_007768960.1">
    <property type="nucleotide sequence ID" value="XM_007770770.1"/>
</dbReference>
<evidence type="ECO:0000313" key="1">
    <source>
        <dbReference type="EMBL" id="EIW80685.1"/>
    </source>
</evidence>
<evidence type="ECO:0000313" key="2">
    <source>
        <dbReference type="Proteomes" id="UP000053558"/>
    </source>
</evidence>
<feature type="non-terminal residue" evidence="1">
    <location>
        <position position="198"/>
    </location>
</feature>
<sequence>ISDGFSAKYGLAVVGHLLDTHGKDVNLGQDTGCAFSKTVNSSPLLGDKARKYNLKICVNAFHGYAHSRLCQLSFHPLYLPGAGLSDLEVMERVFSSSNSTARINRYASPFHFLQSLDLHFQQWDEDRYGDLSTFLYQKYRQAITIIADYTPAVKELCSRLAITESDINTWPECERSFLMSLKEEPDERKLSAAYVRAL</sequence>
<protein>
    <submittedName>
        <fullName evidence="1">Uncharacterized protein</fullName>
    </submittedName>
</protein>
<keyword evidence="2" id="KW-1185">Reference proteome</keyword>
<comment type="caution">
    <text evidence="1">The sequence shown here is derived from an EMBL/GenBank/DDBJ whole genome shotgun (WGS) entry which is preliminary data.</text>
</comment>
<dbReference type="AlphaFoldDB" id="A0A5M3MPR6"/>
<dbReference type="OrthoDB" id="2505969at2759"/>
<dbReference type="InterPro" id="IPR040521">
    <property type="entry name" value="KDZ"/>
</dbReference>
<dbReference type="PANTHER" id="PTHR33096:SF1">
    <property type="entry name" value="CXC1-LIKE CYSTEINE CLUSTER ASSOCIATED WITH KDZ TRANSPOSASES DOMAIN-CONTAINING PROTEIN"/>
    <property type="match status" value="1"/>
</dbReference>
<accession>A0A5M3MPR6</accession>
<dbReference type="Proteomes" id="UP000053558">
    <property type="component" value="Unassembled WGS sequence"/>
</dbReference>
<feature type="non-terminal residue" evidence="1">
    <location>
        <position position="1"/>
    </location>
</feature>
<dbReference type="OMA" id="ESDINTW"/>
<organism evidence="1 2">
    <name type="scientific">Coniophora puteana (strain RWD-64-598)</name>
    <name type="common">Brown rot fungus</name>
    <dbReference type="NCBI Taxonomy" id="741705"/>
    <lineage>
        <taxon>Eukaryota</taxon>
        <taxon>Fungi</taxon>
        <taxon>Dikarya</taxon>
        <taxon>Basidiomycota</taxon>
        <taxon>Agaricomycotina</taxon>
        <taxon>Agaricomycetes</taxon>
        <taxon>Agaricomycetidae</taxon>
        <taxon>Boletales</taxon>
        <taxon>Coniophorineae</taxon>
        <taxon>Coniophoraceae</taxon>
        <taxon>Coniophora</taxon>
    </lineage>
</organism>
<reference evidence="2" key="1">
    <citation type="journal article" date="2012" name="Science">
        <title>The Paleozoic origin of enzymatic lignin decomposition reconstructed from 31 fungal genomes.</title>
        <authorList>
            <person name="Floudas D."/>
            <person name="Binder M."/>
            <person name="Riley R."/>
            <person name="Barry K."/>
            <person name="Blanchette R.A."/>
            <person name="Henrissat B."/>
            <person name="Martinez A.T."/>
            <person name="Otillar R."/>
            <person name="Spatafora J.W."/>
            <person name="Yadav J.S."/>
            <person name="Aerts A."/>
            <person name="Benoit I."/>
            <person name="Boyd A."/>
            <person name="Carlson A."/>
            <person name="Copeland A."/>
            <person name="Coutinho P.M."/>
            <person name="de Vries R.P."/>
            <person name="Ferreira P."/>
            <person name="Findley K."/>
            <person name="Foster B."/>
            <person name="Gaskell J."/>
            <person name="Glotzer D."/>
            <person name="Gorecki P."/>
            <person name="Heitman J."/>
            <person name="Hesse C."/>
            <person name="Hori C."/>
            <person name="Igarashi K."/>
            <person name="Jurgens J.A."/>
            <person name="Kallen N."/>
            <person name="Kersten P."/>
            <person name="Kohler A."/>
            <person name="Kuees U."/>
            <person name="Kumar T.K.A."/>
            <person name="Kuo A."/>
            <person name="LaButti K."/>
            <person name="Larrondo L.F."/>
            <person name="Lindquist E."/>
            <person name="Ling A."/>
            <person name="Lombard V."/>
            <person name="Lucas S."/>
            <person name="Lundell T."/>
            <person name="Martin R."/>
            <person name="McLaughlin D.J."/>
            <person name="Morgenstern I."/>
            <person name="Morin E."/>
            <person name="Murat C."/>
            <person name="Nagy L.G."/>
            <person name="Nolan M."/>
            <person name="Ohm R.A."/>
            <person name="Patyshakuliyeva A."/>
            <person name="Rokas A."/>
            <person name="Ruiz-Duenas F.J."/>
            <person name="Sabat G."/>
            <person name="Salamov A."/>
            <person name="Samejima M."/>
            <person name="Schmutz J."/>
            <person name="Slot J.C."/>
            <person name="St John F."/>
            <person name="Stenlid J."/>
            <person name="Sun H."/>
            <person name="Sun S."/>
            <person name="Syed K."/>
            <person name="Tsang A."/>
            <person name="Wiebenga A."/>
            <person name="Young D."/>
            <person name="Pisabarro A."/>
            <person name="Eastwood D.C."/>
            <person name="Martin F."/>
            <person name="Cullen D."/>
            <person name="Grigoriev I.V."/>
            <person name="Hibbett D.S."/>
        </authorList>
    </citation>
    <scope>NUCLEOTIDE SEQUENCE [LARGE SCALE GENOMIC DNA]</scope>
    <source>
        <strain evidence="2">RWD-64-598 SS2</strain>
    </source>
</reference>
<dbReference type="PANTHER" id="PTHR33096">
    <property type="entry name" value="CXC2 DOMAIN-CONTAINING PROTEIN"/>
    <property type="match status" value="1"/>
</dbReference>
<dbReference type="EMBL" id="JH711579">
    <property type="protein sequence ID" value="EIW80685.1"/>
    <property type="molecule type" value="Genomic_DNA"/>
</dbReference>
<gene>
    <name evidence="1" type="ORF">CONPUDRAFT_27209</name>
</gene>
<dbReference type="KEGG" id="cput:CONPUDRAFT_27209"/>
<proteinExistence type="predicted"/>
<name>A0A5M3MPR6_CONPW</name>
<dbReference type="Pfam" id="PF18758">
    <property type="entry name" value="KDZ"/>
    <property type="match status" value="1"/>
</dbReference>
<dbReference type="GeneID" id="19206622"/>